<dbReference type="InterPro" id="IPR007111">
    <property type="entry name" value="NACHT_NTPase"/>
</dbReference>
<reference evidence="3 4" key="1">
    <citation type="journal article" date="2016" name="Genome Announc.">
        <title>Draft Whole-Genome Sequence of Trichoderma gamsii T6085, a Promising Biocontrol Agent of Fusarium Head Blight on Wheat.</title>
        <authorList>
            <person name="Baroncelli R."/>
            <person name="Zapparata A."/>
            <person name="Piaggeschi G."/>
            <person name="Sarrocco S."/>
            <person name="Vannacci G."/>
        </authorList>
    </citation>
    <scope>NUCLEOTIDE SEQUENCE [LARGE SCALE GENOMIC DNA]</scope>
    <source>
        <strain evidence="3 4">T6085</strain>
    </source>
</reference>
<dbReference type="SUPFAM" id="SSF48452">
    <property type="entry name" value="TPR-like"/>
    <property type="match status" value="1"/>
</dbReference>
<proteinExistence type="predicted"/>
<comment type="caution">
    <text evidence="3">The sequence shown here is derived from an EMBL/GenBank/DDBJ whole genome shotgun (WGS) entry which is preliminary data.</text>
</comment>
<organism evidence="3 4">
    <name type="scientific">Trichoderma gamsii</name>
    <dbReference type="NCBI Taxonomy" id="398673"/>
    <lineage>
        <taxon>Eukaryota</taxon>
        <taxon>Fungi</taxon>
        <taxon>Dikarya</taxon>
        <taxon>Ascomycota</taxon>
        <taxon>Pezizomycotina</taxon>
        <taxon>Sordariomycetes</taxon>
        <taxon>Hypocreomycetidae</taxon>
        <taxon>Hypocreales</taxon>
        <taxon>Hypocreaceae</taxon>
        <taxon>Trichoderma</taxon>
    </lineage>
</organism>
<dbReference type="SMART" id="SM00028">
    <property type="entry name" value="TPR"/>
    <property type="match status" value="3"/>
</dbReference>
<evidence type="ECO:0000313" key="4">
    <source>
        <dbReference type="Proteomes" id="UP000054821"/>
    </source>
</evidence>
<dbReference type="Pfam" id="PF24883">
    <property type="entry name" value="NPHP3_N"/>
    <property type="match status" value="1"/>
</dbReference>
<protein>
    <recommendedName>
        <fullName evidence="2">NACHT domain-containing protein</fullName>
    </recommendedName>
</protein>
<dbReference type="InterPro" id="IPR016024">
    <property type="entry name" value="ARM-type_fold"/>
</dbReference>
<keyword evidence="1" id="KW-0677">Repeat</keyword>
<dbReference type="Pfam" id="PF13424">
    <property type="entry name" value="TPR_12"/>
    <property type="match status" value="2"/>
</dbReference>
<dbReference type="InterPro" id="IPR027417">
    <property type="entry name" value="P-loop_NTPase"/>
</dbReference>
<dbReference type="RefSeq" id="XP_024406551.1">
    <property type="nucleotide sequence ID" value="XM_024548735.1"/>
</dbReference>
<sequence length="993" mass="114964">MREVHQRKFQGRTPNTCEWITTNPTFVQWQSSRSQSNHDRLLFVSGKSGCGKSVLASSIIEKFQKQNRSTMFFYFSNLDSSQQTVDGLVRWLLHDALTSAPDEQMRNTIQSRILNGQPTTFDLWETFNEVTTKSKTSIYLIIDGIDECQDSISGLFTQLLTTINTSSSLKMLLVGRPHIFEEHTSIQRIHITNDILQADIKSFITAEARKIQTLGQSEIQDMVIKDIWEKADGMFLWARLAMDQLRGAYSRNDIKKVLQCLPLGLEDAYCRILHSIMKEHGETGLETAKIIFKILAASGRALELKELQHAHAVASQISLPEFERDQLDAYKCFNPTSMLMQTCRGLIYIENDKVCLVHQTAKEFLTRQITQWGSEISTLRVELTDAHELFVNTCIESMNNDGFEWFHQREGMFLSHDLMYPPFFLYAFKFTVYHFNRMRDPSAETLARVKHFFDTHWASLIEIIIISCFIEGPMSPTPQEYLEAAEWLENGSANLTTTTDEVKKHFQMIYQAHTQNSWHSQRLRLLGQFLDLIDEDDIDTSDSVTCVVQSQSFDNKSATLQVKDHFSKMIHFLADGPLLSLSKQADLLSVLSAILRGHKYIKDFWSPFDALFRLLMSKISSFPTITIIGIGQLCINPRPHNALEIFRVVLNRLGDNDDEMRYNVYECMGRCHENLKNYEEGLNSHQDALAGRRRFFGPKHKYTADSLFWIGRSLSNLERYSEAEQYFREQLSVCLQVYGSNHKETATACNWIGDSLYDLGRYSESEEYFRRDLDIKLKVLGPQHENTKWTTICLARSLCCQLRYNDAENILRQICPSAPESYRKTTKPTSLAILWLARVLHYQRRTIEAVKVLAALLPMRNEVCDLDHELTETILLFLKHCLSGQGEYLEAEIMMRPAIIAQYRKQTNPKNSFIVGYKAYNPVEKYQQYMRFQGGEDENEDEDEEDFGFYESWDMCHVDDVLLLSDYKRMCENIEEHEMQPETKVLLAWLDSL</sequence>
<evidence type="ECO:0000259" key="2">
    <source>
        <dbReference type="PROSITE" id="PS50837"/>
    </source>
</evidence>
<evidence type="ECO:0000256" key="1">
    <source>
        <dbReference type="ARBA" id="ARBA00022737"/>
    </source>
</evidence>
<dbReference type="AlphaFoldDB" id="A0A2P5A070"/>
<dbReference type="SUPFAM" id="SSF48371">
    <property type="entry name" value="ARM repeat"/>
    <property type="match status" value="1"/>
</dbReference>
<keyword evidence="4" id="KW-1185">Reference proteome</keyword>
<feature type="domain" description="NACHT" evidence="2">
    <location>
        <begin position="40"/>
        <end position="177"/>
    </location>
</feature>
<dbReference type="InterPro" id="IPR011990">
    <property type="entry name" value="TPR-like_helical_dom_sf"/>
</dbReference>
<dbReference type="Gene3D" id="1.25.40.10">
    <property type="entry name" value="Tetratricopeptide repeat domain"/>
    <property type="match status" value="1"/>
</dbReference>
<dbReference type="InterPro" id="IPR019734">
    <property type="entry name" value="TPR_rpt"/>
</dbReference>
<dbReference type="SUPFAM" id="SSF52540">
    <property type="entry name" value="P-loop containing nucleoside triphosphate hydrolases"/>
    <property type="match status" value="1"/>
</dbReference>
<dbReference type="PANTHER" id="PTHR10039">
    <property type="entry name" value="AMELOGENIN"/>
    <property type="match status" value="1"/>
</dbReference>
<evidence type="ECO:0000313" key="3">
    <source>
        <dbReference type="EMBL" id="PON29932.1"/>
    </source>
</evidence>
<accession>A0A2P5A070</accession>
<name>A0A2P5A070_9HYPO</name>
<dbReference type="STRING" id="398673.A0A2P5A070"/>
<dbReference type="Gene3D" id="3.40.50.300">
    <property type="entry name" value="P-loop containing nucleotide triphosphate hydrolases"/>
    <property type="match status" value="1"/>
</dbReference>
<dbReference type="Proteomes" id="UP000054821">
    <property type="component" value="Unassembled WGS sequence"/>
</dbReference>
<dbReference type="EMBL" id="JPDN02000003">
    <property type="protein sequence ID" value="PON29932.1"/>
    <property type="molecule type" value="Genomic_DNA"/>
</dbReference>
<dbReference type="InterPro" id="IPR056884">
    <property type="entry name" value="NPHP3-like_N"/>
</dbReference>
<dbReference type="PROSITE" id="PS50837">
    <property type="entry name" value="NACHT"/>
    <property type="match status" value="1"/>
</dbReference>
<gene>
    <name evidence="3" type="ORF">TGAM01_v201298</name>
</gene>
<dbReference type="GeneID" id="36347315"/>